<evidence type="ECO:0000256" key="4">
    <source>
        <dbReference type="ARBA" id="ARBA00022553"/>
    </source>
</evidence>
<evidence type="ECO:0007829" key="13">
    <source>
        <dbReference type="PDB" id="5DFX"/>
    </source>
</evidence>
<dbReference type="PDBsum" id="5M85"/>
<sequence length="974" mass="109534">MVIIGLLLVKVYVNYCNTFLRNVTMSPSSHGTAVQQAIADQLLEMILQSQDLHNAYRLVVEGLQRGLGVDRVLLVQNAVFPNRQSRLVAQAIAPARDIMLLDEPCADCRWLHLLGQLPHYGLWTVWEGEGEFVQLDPVQGEFCRTLGIKSLLHLPLVINQRHWGVLSLQYLHQARPWPLEDQQFAQRIAHLFCLGLMKTELWIHCQNHKNALQTVVAEGQVQRETYLKSAQRERAIADVIDKIRFALDLRSLFQTTVTEVRKLLVADRVMIIKVRQNKNFSWGEIQAEAQTDDKLCLLPPKERVPLSSRWIDHFAKGLILAMDDTDDQRADFDQSMLALAKANLVVPLFSGDRLWGVLSVHQCDGPRVWESSDIEFALKIALNLGVALQQAELLTESQRRSTALQSALGEVEAQKDYLARIAEEERALTRVIEGIRQTLELQNIFRATSDEVRHLLSCDRVLVYRFNPDWSGEFIHESVAQMWEPLKDLQNNFPLWQDTYLQENEGGRYRNHESLAVGDVETAGFTDCHLDNLRRFEIRAFLTVPVFVGEQLWGLLGAYQNGAPRHWQAREIHLLHQIANQLGVAVYQAQLLARFQEQSKTMENTLADLTAIVDNLADGLLVIDLFGRITRYNPALLAMFDLEGLELLGAGVDAYFPETLNQLLAKPEREEQKLVTADVELSQGRQGQALITSITSHENGCEYPQCLGAVIMIRDVTHEREVERMKTDFLATVSHELRTPLTSILGFATVIQDKLNRVIIPELDLAQPHLGKATERVMRNLAIIESEAQRLTVLINDVLDIAKMEAGQESWQEQPCAIGPIIERAIATITPQAQKKNISLQGDLEPGLPDFIGDENRILQVVLNLLSNAVKFTPKGLITARSHFHQNYLWVEIIDHGPGIHPADQEKIFEPFQQGGGDVLTDKPQGTGLGLPICKKIVEHHGGTIGVNSSLGRGSTFYFSLPVPVPAVETSPAV</sequence>
<dbReference type="STRING" id="1148.gene:10498073"/>
<dbReference type="MINT" id="P73184"/>
<reference evidence="11 12" key="1">
    <citation type="journal article" date="1995" name="DNA Res.">
        <title>Sequence analysis of the genome of the unicellular cyanobacterium Synechocystis sp. strain PCC6803. I. Sequence features in the 1 Mb region from map positions 64% to 92% of the genome.</title>
        <authorList>
            <person name="Kaneko T."/>
            <person name="Tanaka A."/>
            <person name="Sato S."/>
            <person name="Kotani H."/>
            <person name="Sazuka T."/>
            <person name="Miyajima N."/>
            <person name="Sugiura M."/>
            <person name="Tabata S."/>
        </authorList>
    </citation>
    <scope>NUCLEOTIDE SEQUENCE [LARGE SCALE GENOMIC DNA]</scope>
    <source>
        <strain evidence="12">ATCC 27184 / PCC 6803 / Kazusa</strain>
    </source>
</reference>
<dbReference type="EC" id="2.7.13.3" evidence="3"/>
<dbReference type="SUPFAM" id="SSF55781">
    <property type="entry name" value="GAF domain-like"/>
    <property type="match status" value="3"/>
</dbReference>
<dbReference type="PANTHER" id="PTHR43711:SF30">
    <property type="entry name" value="HISTIDINE KINASE"/>
    <property type="match status" value="1"/>
</dbReference>
<dbReference type="PRINTS" id="PR00344">
    <property type="entry name" value="BCTRLSENSOR"/>
</dbReference>
<feature type="domain" description="PAS" evidence="10">
    <location>
        <begin position="605"/>
        <end position="678"/>
    </location>
</feature>
<feature type="binding site" evidence="15 16">
    <location>
        <position position="529"/>
    </location>
    <ligand>
        <name>(2R,3E)-phycocyanobilin</name>
        <dbReference type="ChEBI" id="CHEBI:85275"/>
        <label>2</label>
    </ligand>
</feature>
<evidence type="ECO:0000256" key="1">
    <source>
        <dbReference type="ARBA" id="ARBA00000085"/>
    </source>
</evidence>
<dbReference type="PhylomeDB" id="P73184"/>
<dbReference type="InParanoid" id="P73184"/>
<feature type="domain" description="Phytochrome chromophore attachment site" evidence="8">
    <location>
        <begin position="440"/>
        <end position="581"/>
    </location>
</feature>
<proteinExistence type="evidence at protein level"/>
<dbReference type="PIR" id="S75296">
    <property type="entry name" value="S75296"/>
</dbReference>
<dbReference type="SMART" id="SM00091">
    <property type="entry name" value="PAS"/>
    <property type="match status" value="1"/>
</dbReference>
<evidence type="ECO:0000256" key="5">
    <source>
        <dbReference type="ARBA" id="ARBA00022679"/>
    </source>
</evidence>
<dbReference type="InterPro" id="IPR005467">
    <property type="entry name" value="His_kinase_dom"/>
</dbReference>
<dbReference type="InterPro" id="IPR016132">
    <property type="entry name" value="Phyto_chromo_attachment"/>
</dbReference>
<dbReference type="PDB" id="5DFY">
    <property type="method" value="X-ray"/>
    <property type="resolution" value="1.60 A"/>
    <property type="chains" value="A=441-597"/>
</dbReference>
<feature type="binding site" evidence="13 14">
    <location>
        <position position="528"/>
    </location>
    <ligand>
        <name>(2R,3E)-phycocyanobilin</name>
        <dbReference type="ChEBI" id="CHEBI:85275"/>
        <label>1</label>
        <note>covalent</note>
    </ligand>
</feature>
<dbReference type="CDD" id="cd16922">
    <property type="entry name" value="HATPase_EvgS-ArcB-TorS-like"/>
    <property type="match status" value="1"/>
</dbReference>
<dbReference type="PROSITE" id="PS50112">
    <property type="entry name" value="PAS"/>
    <property type="match status" value="1"/>
</dbReference>
<keyword evidence="6 11" id="KW-0418">Kinase</keyword>
<feature type="domain" description="Histidine kinase" evidence="9">
    <location>
        <begin position="732"/>
        <end position="965"/>
    </location>
</feature>
<evidence type="ECO:0007829" key="16">
    <source>
        <dbReference type="PDB" id="5M85"/>
    </source>
</evidence>
<evidence type="ECO:0000259" key="8">
    <source>
        <dbReference type="PROSITE" id="PS50046"/>
    </source>
</evidence>
<feature type="binding site" evidence="13 14">
    <location>
        <position position="532"/>
    </location>
    <ligand>
        <name>(2R,3E)-phycocyanobilin</name>
        <dbReference type="ChEBI" id="CHEBI:85275"/>
        <label>1</label>
    </ligand>
</feature>
<accession>P73184</accession>
<dbReference type="InterPro" id="IPR003661">
    <property type="entry name" value="HisK_dim/P_dom"/>
</dbReference>
<dbReference type="PDB" id="5DFX">
    <property type="method" value="X-ray"/>
    <property type="resolution" value="1.80 A"/>
    <property type="chains" value="A=441-597"/>
</dbReference>
<dbReference type="PDBsum" id="5DFY"/>
<dbReference type="InterPro" id="IPR003018">
    <property type="entry name" value="GAF"/>
</dbReference>
<comment type="catalytic activity">
    <reaction evidence="1">
        <text>ATP + protein L-histidine = ADP + protein N-phospho-L-histidine.</text>
        <dbReference type="EC" id="2.7.13.3"/>
    </reaction>
</comment>
<feature type="binding site" evidence="13 14">
    <location>
        <position position="559"/>
    </location>
    <ligand>
        <name>(2R,3E)-phycocyanobilin</name>
        <dbReference type="ChEBI" id="CHEBI:85275"/>
        <label>1</label>
    </ligand>
</feature>
<organism evidence="11 12">
    <name type="scientific">Synechocystis sp. (strain ATCC 27184 / PCC 6803 / Kazusa)</name>
    <dbReference type="NCBI Taxonomy" id="1111708"/>
    <lineage>
        <taxon>Bacteria</taxon>
        <taxon>Bacillati</taxon>
        <taxon>Cyanobacteriota</taxon>
        <taxon>Cyanophyceae</taxon>
        <taxon>Synechococcales</taxon>
        <taxon>Merismopediaceae</taxon>
        <taxon>Synechocystis</taxon>
    </lineage>
</organism>
<dbReference type="InterPro" id="IPR035965">
    <property type="entry name" value="PAS-like_dom_sf"/>
</dbReference>
<evidence type="ECO:0000256" key="2">
    <source>
        <dbReference type="ARBA" id="ARBA00006402"/>
    </source>
</evidence>
<keyword evidence="5" id="KW-0808">Transferase</keyword>
<feature type="binding site" evidence="15 16">
    <location>
        <position position="498"/>
    </location>
    <ligand>
        <name>(2R,3E)-phycocyanobilin</name>
        <dbReference type="ChEBI" id="CHEBI:85275"/>
        <label>2</label>
    </ligand>
</feature>
<dbReference type="InterPro" id="IPR036097">
    <property type="entry name" value="HisK_dim/P_sf"/>
</dbReference>
<dbReference type="Gene3D" id="3.30.450.40">
    <property type="match status" value="3"/>
</dbReference>
<dbReference type="FunFam" id="3.30.450.40:FF:000248">
    <property type="entry name" value="Two component signal transduction system histidine kinase with GAF sensory domain"/>
    <property type="match status" value="1"/>
</dbReference>
<feature type="domain" description="Phytochrome chromophore attachment site" evidence="8">
    <location>
        <begin position="248"/>
        <end position="383"/>
    </location>
</feature>
<feature type="binding site" evidence="15 16">
    <location>
        <position position="508"/>
    </location>
    <ligand>
        <name>(2R,3E)-phycocyanobilin</name>
        <dbReference type="ChEBI" id="CHEBI:85275"/>
        <label>2</label>
    </ligand>
</feature>
<dbReference type="CDD" id="cd00082">
    <property type="entry name" value="HisKA"/>
    <property type="match status" value="1"/>
</dbReference>
<keyword evidence="7" id="KW-0902">Two-component regulatory system</keyword>
<dbReference type="FunFam" id="3.30.565.10:FF:000049">
    <property type="entry name" value="Two-component sensor histidine kinase"/>
    <property type="match status" value="1"/>
</dbReference>
<dbReference type="Gene3D" id="3.30.565.10">
    <property type="entry name" value="Histidine kinase-like ATPase, C-terminal domain"/>
    <property type="match status" value="1"/>
</dbReference>
<feature type="binding site" evidence="13 14">
    <location>
        <position position="508"/>
    </location>
    <ligand>
        <name>(2R,3E)-phycocyanobilin</name>
        <dbReference type="ChEBI" id="CHEBI:85275"/>
        <label>1</label>
    </ligand>
</feature>
<evidence type="ECO:0000313" key="11">
    <source>
        <dbReference type="EMBL" id="BAA17210.1"/>
    </source>
</evidence>
<evidence type="ECO:0007829" key="14">
    <source>
        <dbReference type="PDB" id="5DFY"/>
    </source>
</evidence>
<dbReference type="PROSITE" id="PS50109">
    <property type="entry name" value="HIS_KIN"/>
    <property type="match status" value="1"/>
</dbReference>
<dbReference type="InterPro" id="IPR000014">
    <property type="entry name" value="PAS"/>
</dbReference>
<dbReference type="Gene3D" id="3.30.450.20">
    <property type="entry name" value="PAS domain"/>
    <property type="match status" value="1"/>
</dbReference>
<evidence type="ECO:0000259" key="9">
    <source>
        <dbReference type="PROSITE" id="PS50109"/>
    </source>
</evidence>
<name>P73184_SYNY3</name>
<dbReference type="CDD" id="cd00130">
    <property type="entry name" value="PAS"/>
    <property type="match status" value="1"/>
</dbReference>
<feature type="binding site" evidence="13 14">
    <location>
        <position position="498"/>
    </location>
    <ligand>
        <name>(2R,3E)-phycocyanobilin</name>
        <dbReference type="ChEBI" id="CHEBI:85275"/>
        <label>1</label>
    </ligand>
</feature>
<feature type="binding site" evidence="13 14">
    <location>
        <position position="543"/>
    </location>
    <ligand>
        <name>(2R,3E)-phycocyanobilin</name>
        <dbReference type="ChEBI" id="CHEBI:85275"/>
        <label>1</label>
    </ligand>
</feature>
<feature type="binding site" evidence="15 16">
    <location>
        <position position="528"/>
    </location>
    <ligand>
        <name>(2R,3E)-phycocyanobilin</name>
        <dbReference type="ChEBI" id="CHEBI:85275"/>
        <label>2</label>
        <note>covalent</note>
    </ligand>
</feature>
<dbReference type="Pfam" id="PF02518">
    <property type="entry name" value="HATPase_c"/>
    <property type="match status" value="1"/>
</dbReference>
<dbReference type="PDBsum" id="5DFX"/>
<dbReference type="EMBL" id="BA000022">
    <property type="protein sequence ID" value="BAA17210.1"/>
    <property type="molecule type" value="Genomic_DNA"/>
</dbReference>
<dbReference type="SUPFAM" id="SSF55874">
    <property type="entry name" value="ATPase domain of HSP90 chaperone/DNA topoisomerase II/histidine kinase"/>
    <property type="match status" value="1"/>
</dbReference>
<dbReference type="Pfam" id="PF01590">
    <property type="entry name" value="GAF"/>
    <property type="match status" value="3"/>
</dbReference>
<evidence type="ECO:0007829" key="15">
    <source>
        <dbReference type="PDB" id="5M82"/>
    </source>
</evidence>
<dbReference type="PDB" id="5M82">
    <property type="method" value="X-ray"/>
    <property type="resolution" value="1.86 A"/>
    <property type="chains" value="A=441-597"/>
</dbReference>
<dbReference type="Pfam" id="PF13188">
    <property type="entry name" value="PAS_8"/>
    <property type="match status" value="1"/>
</dbReference>
<evidence type="ECO:0000256" key="3">
    <source>
        <dbReference type="ARBA" id="ARBA00012438"/>
    </source>
</evidence>
<protein>
    <recommendedName>
        <fullName evidence="3">histidine kinase</fullName>
        <ecNumber evidence="3">2.7.13.3</ecNumber>
    </recommendedName>
</protein>
<dbReference type="SMART" id="SM00388">
    <property type="entry name" value="HisKA"/>
    <property type="match status" value="1"/>
</dbReference>
<dbReference type="NCBIfam" id="TIGR00229">
    <property type="entry name" value="sensory_box"/>
    <property type="match status" value="1"/>
</dbReference>
<gene>
    <name evidence="11" type="ordered locus">slr1393</name>
</gene>
<dbReference type="SMR" id="P73184"/>
<dbReference type="IntAct" id="P73184">
    <property type="interactions" value="2"/>
</dbReference>
<dbReference type="PDB" id="5M85">
    <property type="method" value="X-ray"/>
    <property type="resolution" value="2.10 A"/>
    <property type="chains" value="A=441-597"/>
</dbReference>
<evidence type="ECO:0000313" key="12">
    <source>
        <dbReference type="Proteomes" id="UP000001425"/>
    </source>
</evidence>
<dbReference type="PROSITE" id="PS50046">
    <property type="entry name" value="PHYTOCHROME_2"/>
    <property type="match status" value="2"/>
</dbReference>
<keyword evidence="12" id="KW-1185">Reference proteome</keyword>
<dbReference type="Gene3D" id="1.10.287.130">
    <property type="match status" value="1"/>
</dbReference>
<feature type="binding site" evidence="15 16">
    <location>
        <position position="499"/>
    </location>
    <ligand>
        <name>(2R,3E)-phycocyanobilin</name>
        <dbReference type="ChEBI" id="CHEBI:85275"/>
        <label>2</label>
    </ligand>
</feature>
<reference evidence="11 12" key="2">
    <citation type="journal article" date="1996" name="DNA Res.">
        <title>Sequence analysis of the genome of the unicellular cyanobacterium Synechocystis sp. strain PCC6803. II. Sequence determination of the entire genome and assignment of potential protein-coding regions.</title>
        <authorList>
            <person name="Kaneko T."/>
            <person name="Sato S."/>
            <person name="Kotani H."/>
            <person name="Tanaka A."/>
            <person name="Asamizu E."/>
            <person name="Nakamura Y."/>
            <person name="Miyajima N."/>
            <person name="Hirosawa M."/>
            <person name="Sugiura M."/>
            <person name="Sasamoto S."/>
            <person name="Kimura T."/>
            <person name="Hosouchi T."/>
            <person name="Matsuno A."/>
            <person name="Muraki A."/>
            <person name="Nakazaki N."/>
            <person name="Naruo K."/>
            <person name="Okumura S."/>
            <person name="Shimpo S."/>
            <person name="Takeuchi C."/>
            <person name="Wada T."/>
            <person name="Watanabe A."/>
            <person name="Yamada M."/>
            <person name="Yasuda M."/>
            <person name="Tabata S."/>
        </authorList>
    </citation>
    <scope>NUCLEOTIDE SEQUENCE [LARGE SCALE GENOMIC DNA]</scope>
    <source>
        <strain evidence="12">ATCC 27184 / PCC 6803 / Kazusa</strain>
    </source>
</reference>
<dbReference type="InterPro" id="IPR050736">
    <property type="entry name" value="Sensor_HK_Regulatory"/>
</dbReference>
<dbReference type="Proteomes" id="UP000001425">
    <property type="component" value="Chromosome"/>
</dbReference>
<evidence type="ECO:0000256" key="6">
    <source>
        <dbReference type="ARBA" id="ARBA00022777"/>
    </source>
</evidence>
<dbReference type="eggNOG" id="COG2205">
    <property type="taxonomic scope" value="Bacteria"/>
</dbReference>
<reference evidence="13 14" key="3">
    <citation type="journal article" date="2020" name="Proc. Natl. Acad. Sci. U.S.A.">
        <title>Structural elements regulating the photochromicity in a cyanobacteriochrome.</title>
        <authorList>
            <person name="Xu X.-L."/>
            <person name="Hoeppner A."/>
            <person name="Wiebeler C."/>
            <person name="Zhao K.-H."/>
            <person name="Schapiro I."/>
            <person name="Gaertner W."/>
        </authorList>
    </citation>
    <scope>X-RAY CRYSTALLOGRAPHY (1.60 ANGSTROMS) OF 441-597 IN COMPLEX WITH (2R,3E)-PHYCOCYANOBILIN</scope>
</reference>
<dbReference type="GO" id="GO:0000155">
    <property type="term" value="F:phosphorelay sensor kinase activity"/>
    <property type="evidence" value="ECO:0007669"/>
    <property type="project" value="InterPro"/>
</dbReference>
<dbReference type="PDBsum" id="5M82"/>
<dbReference type="PANTHER" id="PTHR43711">
    <property type="entry name" value="TWO-COMPONENT HISTIDINE KINASE"/>
    <property type="match status" value="1"/>
</dbReference>
<comment type="similarity">
    <text evidence="2">In the N-terminal section; belongs to the phytochrome family.</text>
</comment>
<evidence type="ECO:0000259" key="10">
    <source>
        <dbReference type="PROSITE" id="PS50112"/>
    </source>
</evidence>
<dbReference type="InterPro" id="IPR036890">
    <property type="entry name" value="HATPase_C_sf"/>
</dbReference>
<dbReference type="AlphaFoldDB" id="P73184"/>
<dbReference type="eggNOG" id="COG2203">
    <property type="taxonomic scope" value="Bacteria"/>
</dbReference>
<dbReference type="KEGG" id="syn:slr1393"/>
<keyword evidence="13 14" id="KW-0002">3D-structure</keyword>
<dbReference type="SMART" id="SM00065">
    <property type="entry name" value="GAF"/>
    <property type="match status" value="3"/>
</dbReference>
<keyword evidence="4" id="KW-0597">Phosphoprotein</keyword>
<dbReference type="InterPro" id="IPR004358">
    <property type="entry name" value="Sig_transdc_His_kin-like_C"/>
</dbReference>
<feature type="binding site" evidence="13 14">
    <location>
        <position position="529"/>
    </location>
    <ligand>
        <name>(2R,3E)-phycocyanobilin</name>
        <dbReference type="ChEBI" id="CHEBI:85275"/>
        <label>1</label>
    </ligand>
</feature>
<dbReference type="EnsemblBacteria" id="BAA17210">
    <property type="protein sequence ID" value="BAA17210"/>
    <property type="gene ID" value="BAA17210"/>
</dbReference>
<dbReference type="InterPro" id="IPR029016">
    <property type="entry name" value="GAF-like_dom_sf"/>
</dbReference>
<dbReference type="SUPFAM" id="SSF55785">
    <property type="entry name" value="PYP-like sensor domain (PAS domain)"/>
    <property type="match status" value="1"/>
</dbReference>
<dbReference type="SUPFAM" id="SSF47384">
    <property type="entry name" value="Homodimeric domain of signal transducing histidine kinase"/>
    <property type="match status" value="1"/>
</dbReference>
<feature type="binding site" evidence="13 14">
    <location>
        <position position="496"/>
    </location>
    <ligand>
        <name>(2R,3E)-phycocyanobilin</name>
        <dbReference type="ChEBI" id="CHEBI:85275"/>
        <label>1</label>
    </ligand>
</feature>
<evidence type="ECO:0000256" key="7">
    <source>
        <dbReference type="ARBA" id="ARBA00023012"/>
    </source>
</evidence>
<dbReference type="InterPro" id="IPR003594">
    <property type="entry name" value="HATPase_dom"/>
</dbReference>
<dbReference type="Pfam" id="PF00512">
    <property type="entry name" value="HisKA"/>
    <property type="match status" value="1"/>
</dbReference>
<feature type="binding site" evidence="13 14">
    <location>
        <position position="526"/>
    </location>
    <ligand>
        <name>(2R,3E)-phycocyanobilin</name>
        <dbReference type="ChEBI" id="CHEBI:85275"/>
        <label>1</label>
    </ligand>
</feature>
<dbReference type="PaxDb" id="1148-1652287"/>
<dbReference type="SMART" id="SM00387">
    <property type="entry name" value="HATPase_c"/>
    <property type="match status" value="1"/>
</dbReference>